<dbReference type="AlphaFoldDB" id="A0AAV4B9N6"/>
<dbReference type="Proteomes" id="UP000735302">
    <property type="component" value="Unassembled WGS sequence"/>
</dbReference>
<comment type="caution">
    <text evidence="1">The sequence shown here is derived from an EMBL/GenBank/DDBJ whole genome shotgun (WGS) entry which is preliminary data.</text>
</comment>
<evidence type="ECO:0000313" key="2">
    <source>
        <dbReference type="Proteomes" id="UP000735302"/>
    </source>
</evidence>
<organism evidence="1 2">
    <name type="scientific">Plakobranchus ocellatus</name>
    <dbReference type="NCBI Taxonomy" id="259542"/>
    <lineage>
        <taxon>Eukaryota</taxon>
        <taxon>Metazoa</taxon>
        <taxon>Spiralia</taxon>
        <taxon>Lophotrochozoa</taxon>
        <taxon>Mollusca</taxon>
        <taxon>Gastropoda</taxon>
        <taxon>Heterobranchia</taxon>
        <taxon>Euthyneura</taxon>
        <taxon>Panpulmonata</taxon>
        <taxon>Sacoglossa</taxon>
        <taxon>Placobranchoidea</taxon>
        <taxon>Plakobranchidae</taxon>
        <taxon>Plakobranchus</taxon>
    </lineage>
</organism>
<feature type="non-terminal residue" evidence="1">
    <location>
        <position position="1"/>
    </location>
</feature>
<sequence>TDLTGLIALDQASCHHLLADGNAASCRCLLTPRVRYYKLDLVVTWSRNLTPDHLIIDTDMMSTVQAHKYK</sequence>
<dbReference type="EMBL" id="BLXT01005141">
    <property type="protein sequence ID" value="GFO20081.1"/>
    <property type="molecule type" value="Genomic_DNA"/>
</dbReference>
<protein>
    <submittedName>
        <fullName evidence="1">Uncharacterized protein</fullName>
    </submittedName>
</protein>
<keyword evidence="2" id="KW-1185">Reference proteome</keyword>
<feature type="non-terminal residue" evidence="1">
    <location>
        <position position="70"/>
    </location>
</feature>
<accession>A0AAV4B9N6</accession>
<evidence type="ECO:0000313" key="1">
    <source>
        <dbReference type="EMBL" id="GFO20081.1"/>
    </source>
</evidence>
<reference evidence="1 2" key="1">
    <citation type="journal article" date="2021" name="Elife">
        <title>Chloroplast acquisition without the gene transfer in kleptoplastic sea slugs, Plakobranchus ocellatus.</title>
        <authorList>
            <person name="Maeda T."/>
            <person name="Takahashi S."/>
            <person name="Yoshida T."/>
            <person name="Shimamura S."/>
            <person name="Takaki Y."/>
            <person name="Nagai Y."/>
            <person name="Toyoda A."/>
            <person name="Suzuki Y."/>
            <person name="Arimoto A."/>
            <person name="Ishii H."/>
            <person name="Satoh N."/>
            <person name="Nishiyama T."/>
            <person name="Hasebe M."/>
            <person name="Maruyama T."/>
            <person name="Minagawa J."/>
            <person name="Obokata J."/>
            <person name="Shigenobu S."/>
        </authorList>
    </citation>
    <scope>NUCLEOTIDE SEQUENCE [LARGE SCALE GENOMIC DNA]</scope>
</reference>
<name>A0AAV4B9N6_9GAST</name>
<gene>
    <name evidence="1" type="ORF">PoB_004658600</name>
</gene>
<proteinExistence type="predicted"/>